<dbReference type="EMBL" id="HE575323">
    <property type="protein sequence ID" value="CCC94397.1"/>
    <property type="molecule type" value="Genomic_DNA"/>
</dbReference>
<keyword evidence="4 5" id="KW-0472">Membrane</keyword>
<gene>
    <name evidence="6" type="ORF">TCIL3000_10_11780</name>
</gene>
<dbReference type="InterPro" id="IPR037185">
    <property type="entry name" value="EmrE-like"/>
</dbReference>
<keyword evidence="3 5" id="KW-1133">Transmembrane helix</keyword>
<evidence type="ECO:0000256" key="1">
    <source>
        <dbReference type="ARBA" id="ARBA00004141"/>
    </source>
</evidence>
<dbReference type="PANTHER" id="PTHR10231">
    <property type="entry name" value="NUCLEOTIDE-SUGAR TRANSMEMBRANE TRANSPORTER"/>
    <property type="match status" value="1"/>
</dbReference>
<dbReference type="InterPro" id="IPR007271">
    <property type="entry name" value="Nuc_sug_transpt"/>
</dbReference>
<keyword evidence="2 5" id="KW-0812">Transmembrane</keyword>
<evidence type="ECO:0000256" key="3">
    <source>
        <dbReference type="ARBA" id="ARBA00022989"/>
    </source>
</evidence>
<organism evidence="6">
    <name type="scientific">Trypanosoma congolense (strain IL3000)</name>
    <dbReference type="NCBI Taxonomy" id="1068625"/>
    <lineage>
        <taxon>Eukaryota</taxon>
        <taxon>Discoba</taxon>
        <taxon>Euglenozoa</taxon>
        <taxon>Kinetoplastea</taxon>
        <taxon>Metakinetoplastina</taxon>
        <taxon>Trypanosomatida</taxon>
        <taxon>Trypanosomatidae</taxon>
        <taxon>Trypanosoma</taxon>
        <taxon>Nannomonas</taxon>
    </lineage>
</organism>
<accession>G0UYD0</accession>
<evidence type="ECO:0000256" key="4">
    <source>
        <dbReference type="ARBA" id="ARBA00023136"/>
    </source>
</evidence>
<evidence type="ECO:0000256" key="5">
    <source>
        <dbReference type="SAM" id="Phobius"/>
    </source>
</evidence>
<dbReference type="VEuPathDB" id="TriTrypDB:TcIL3000_10_11780"/>
<protein>
    <submittedName>
        <fullName evidence="6">Uncharacterized protein TCIL3000_10_11780</fullName>
    </submittedName>
</protein>
<dbReference type="GO" id="GO:0015165">
    <property type="term" value="F:pyrimidine nucleotide-sugar transmembrane transporter activity"/>
    <property type="evidence" value="ECO:0007669"/>
    <property type="project" value="InterPro"/>
</dbReference>
<evidence type="ECO:0000256" key="2">
    <source>
        <dbReference type="ARBA" id="ARBA00022692"/>
    </source>
</evidence>
<evidence type="ECO:0000313" key="6">
    <source>
        <dbReference type="EMBL" id="CCC94397.1"/>
    </source>
</evidence>
<proteinExistence type="predicted"/>
<dbReference type="SUPFAM" id="SSF103481">
    <property type="entry name" value="Multidrug resistance efflux transporter EmrE"/>
    <property type="match status" value="1"/>
</dbReference>
<feature type="transmembrane region" description="Helical" evidence="5">
    <location>
        <begin position="12"/>
        <end position="32"/>
    </location>
</feature>
<name>G0UYD0_TRYCI</name>
<dbReference type="GO" id="GO:0000139">
    <property type="term" value="C:Golgi membrane"/>
    <property type="evidence" value="ECO:0007669"/>
    <property type="project" value="InterPro"/>
</dbReference>
<dbReference type="Gene3D" id="1.10.3730.20">
    <property type="match status" value="1"/>
</dbReference>
<feature type="transmembrane region" description="Helical" evidence="5">
    <location>
        <begin position="152"/>
        <end position="170"/>
    </location>
</feature>
<comment type="subcellular location">
    <subcellularLocation>
        <location evidence="1">Membrane</location>
        <topology evidence="1">Multi-pass membrane protein</topology>
    </subcellularLocation>
</comment>
<dbReference type="AlphaFoldDB" id="G0UYD0"/>
<sequence>MAMPNCRCPSVSFISLVVLMVQNSLLVVLTRYSRISVPPEKRYHTSTLVLNQEIVKMLVCLVLLALEERSRATVLPHMTCRPLKSGFLVILKNVSICKEALELSVPALLYVLQNFLTFVGLSNLDAATFQVWSQTKLLFTALLSEVMLGRHLSSMQWMALVLLAFGVLLTQRQDAHQHHDTVTADQRPLRGIFACVVSGLSSSYPSVYFGKIG</sequence>
<dbReference type="NCBIfam" id="TIGR00803">
    <property type="entry name" value="nst"/>
    <property type="match status" value="1"/>
</dbReference>
<dbReference type="Pfam" id="PF04142">
    <property type="entry name" value="Nuc_sug_transp"/>
    <property type="match status" value="1"/>
</dbReference>
<reference evidence="6" key="1">
    <citation type="journal article" date="2012" name="Proc. Natl. Acad. Sci. U.S.A.">
        <title>Antigenic diversity is generated by distinct evolutionary mechanisms in African trypanosome species.</title>
        <authorList>
            <person name="Jackson A.P."/>
            <person name="Berry A."/>
            <person name="Aslett M."/>
            <person name="Allison H.C."/>
            <person name="Burton P."/>
            <person name="Vavrova-Anderson J."/>
            <person name="Brown R."/>
            <person name="Browne H."/>
            <person name="Corton N."/>
            <person name="Hauser H."/>
            <person name="Gamble J."/>
            <person name="Gilderthorp R."/>
            <person name="Marcello L."/>
            <person name="McQuillan J."/>
            <person name="Otto T.D."/>
            <person name="Quail M.A."/>
            <person name="Sanders M.J."/>
            <person name="van Tonder A."/>
            <person name="Ginger M.L."/>
            <person name="Field M.C."/>
            <person name="Barry J.D."/>
            <person name="Hertz-Fowler C."/>
            <person name="Berriman M."/>
        </authorList>
    </citation>
    <scope>NUCLEOTIDE SEQUENCE</scope>
    <source>
        <strain evidence="6">IL3000</strain>
    </source>
</reference>